<reference evidence="1 2" key="1">
    <citation type="submission" date="2017-11" db="EMBL/GenBank/DDBJ databases">
        <title>Genome sequencing of a diverse group of Pseudomonas species.</title>
        <authorList>
            <person name="Loper J."/>
        </authorList>
    </citation>
    <scope>NUCLEOTIDE SEQUENCE [LARGE SCALE GENOMIC DNA]</scope>
    <source>
        <strain evidence="1 2">NCPPB 2192</strain>
    </source>
</reference>
<evidence type="ECO:0000313" key="2">
    <source>
        <dbReference type="Proteomes" id="UP000232891"/>
    </source>
</evidence>
<organism evidence="1 2">
    <name type="scientific">Pseudomonas tolaasii NCPPB 2192</name>
    <dbReference type="NCBI Taxonomy" id="564423"/>
    <lineage>
        <taxon>Bacteria</taxon>
        <taxon>Pseudomonadati</taxon>
        <taxon>Pseudomonadota</taxon>
        <taxon>Gammaproteobacteria</taxon>
        <taxon>Pseudomonadales</taxon>
        <taxon>Pseudomonadaceae</taxon>
        <taxon>Pseudomonas</taxon>
    </lineage>
</organism>
<proteinExistence type="predicted"/>
<dbReference type="EMBL" id="PHHD01000001">
    <property type="protein sequence ID" value="PKA79100.1"/>
    <property type="molecule type" value="Genomic_DNA"/>
</dbReference>
<gene>
    <name evidence="1" type="ORF">ATI14_6269</name>
</gene>
<accession>A0ABX4QQI3</accession>
<protein>
    <submittedName>
        <fullName evidence="1">Uncharacterized protein</fullName>
    </submittedName>
</protein>
<keyword evidence="2" id="KW-1185">Reference proteome</keyword>
<comment type="caution">
    <text evidence="1">The sequence shown here is derived from an EMBL/GenBank/DDBJ whole genome shotgun (WGS) entry which is preliminary data.</text>
</comment>
<sequence>MQWYMQMLDESRLPNSIVFKAERSMVCRAFAEQRIFTASIELTGNVVTCILDDSEYSFTAQQCAELADSLATLLKTSTERAASQIKVGRPLQLDFCEIFYQLILSRSSASGCDRLYGYDYDSDRVLLGASGSFRYPGTRDSYKLFVGFNDELGLPFLGIEDWVYTFSFGEASWLIEQLCVGGYLLAQIEQTEKEFRKERKELSMSSSSVYPAVVTEFKCDFLCWRGREFDERYECRVAGNGGRGASIQFELDGIDVGAEVAADIAFCLSEALAIAEQTDVESATAAVRDEGSLTRKYRLSCGAWQFSATGVVPVENASPELLGDAIGAGSFVAVRTIEEGGFELEFGGMGYSFSAQDASWLQEMLLEVSQQLPKQYPRVVLLKAAEAAVAGG</sequence>
<evidence type="ECO:0000313" key="1">
    <source>
        <dbReference type="EMBL" id="PKA79100.1"/>
    </source>
</evidence>
<dbReference type="Proteomes" id="UP000232891">
    <property type="component" value="Unassembled WGS sequence"/>
</dbReference>
<name>A0ABX4QQI3_PSETO</name>